<dbReference type="PANTHER" id="PTHR32347">
    <property type="entry name" value="EFFLUX SYSTEM COMPONENT YKNX-RELATED"/>
    <property type="match status" value="1"/>
</dbReference>
<gene>
    <name evidence="4" type="ORF">FCL42_04715</name>
</gene>
<dbReference type="GO" id="GO:0030313">
    <property type="term" value="C:cell envelope"/>
    <property type="evidence" value="ECO:0007669"/>
    <property type="project" value="UniProtKB-SubCell"/>
</dbReference>
<feature type="domain" description="CzcB-like C-terminal circularly permuted SH3-like" evidence="3">
    <location>
        <begin position="338"/>
        <end position="391"/>
    </location>
</feature>
<dbReference type="RefSeq" id="WP_136862224.1">
    <property type="nucleotide sequence ID" value="NZ_SWCJ01000002.1"/>
</dbReference>
<comment type="caution">
    <text evidence="4">The sequence shown here is derived from an EMBL/GenBank/DDBJ whole genome shotgun (WGS) entry which is preliminary data.</text>
</comment>
<dbReference type="InterPro" id="IPR058649">
    <property type="entry name" value="CzcB_C"/>
</dbReference>
<evidence type="ECO:0000259" key="3">
    <source>
        <dbReference type="Pfam" id="PF25975"/>
    </source>
</evidence>
<accession>A0A4U1BWL3</accession>
<dbReference type="PANTHER" id="PTHR32347:SF23">
    <property type="entry name" value="BLL5650 PROTEIN"/>
    <property type="match status" value="1"/>
</dbReference>
<dbReference type="Gene3D" id="2.40.420.20">
    <property type="match status" value="1"/>
</dbReference>
<protein>
    <submittedName>
        <fullName evidence="4">HlyD family efflux transporter periplasmic adaptor subunit</fullName>
    </submittedName>
</protein>
<dbReference type="Proteomes" id="UP000305675">
    <property type="component" value="Unassembled WGS sequence"/>
</dbReference>
<sequence length="405" mass="44708">MNRLMISLLACTTLAGCSEAPDQQVLSVALEQQPFEHRIYAKGELEAVDATTVSVPSSLRGPQSLLWVADNYSLVKQGQVIARLDPQRQQMDADLARFEVDKLAIDIQLQQQKDGNVVQQLQQDKSLTLTESELAQRFFSDDPRVYSRIEVIDNMRNQEYLGAKYDYLNWDESEQSSRSKAEQQLIALKQQGHQNNLDVASANLTAMEVIAPSDGLFIVGRGWNSGAPMAAGDMVWAGMPIGQIPNLTQMKAKFHVLESEAAGLKVGLPVEVRLDAYPDRLIQGEVSQVDALAVPKDKDSPVNYFGFTVTLAHTDTSYMMPGREVQGQVIVNQIDQAISVPNQALYQKEGESWLFVKRGGRFEKQRVESGERSLNRTVITQGVKPGDVVALTEPKSQSSGQGAQS</sequence>
<dbReference type="PROSITE" id="PS51257">
    <property type="entry name" value="PROKAR_LIPOPROTEIN"/>
    <property type="match status" value="1"/>
</dbReference>
<evidence type="ECO:0000313" key="5">
    <source>
        <dbReference type="Proteomes" id="UP000305675"/>
    </source>
</evidence>
<dbReference type="Pfam" id="PF25975">
    <property type="entry name" value="CzcB_C"/>
    <property type="match status" value="1"/>
</dbReference>
<proteinExistence type="predicted"/>
<comment type="subcellular location">
    <subcellularLocation>
        <location evidence="1">Cell envelope</location>
    </subcellularLocation>
</comment>
<dbReference type="EMBL" id="SWCJ01000002">
    <property type="protein sequence ID" value="TKB57579.1"/>
    <property type="molecule type" value="Genomic_DNA"/>
</dbReference>
<evidence type="ECO:0000256" key="2">
    <source>
        <dbReference type="ARBA" id="ARBA00023054"/>
    </source>
</evidence>
<keyword evidence="5" id="KW-1185">Reference proteome</keyword>
<evidence type="ECO:0000256" key="1">
    <source>
        <dbReference type="ARBA" id="ARBA00004196"/>
    </source>
</evidence>
<dbReference type="Gene3D" id="2.40.30.170">
    <property type="match status" value="1"/>
</dbReference>
<reference evidence="4 5" key="1">
    <citation type="submission" date="2019-04" db="EMBL/GenBank/DDBJ databases">
        <authorList>
            <person name="Hwang J.C."/>
        </authorList>
    </citation>
    <scope>NUCLEOTIDE SEQUENCE [LARGE SCALE GENOMIC DNA]</scope>
    <source>
        <strain evidence="4 5">IMCC35002</strain>
    </source>
</reference>
<name>A0A4U1BWL3_9GAMM</name>
<dbReference type="InterPro" id="IPR050465">
    <property type="entry name" value="UPF0194_transport"/>
</dbReference>
<evidence type="ECO:0000313" key="4">
    <source>
        <dbReference type="EMBL" id="TKB57579.1"/>
    </source>
</evidence>
<dbReference type="AlphaFoldDB" id="A0A4U1BWL3"/>
<organism evidence="4 5">
    <name type="scientific">Ferrimonas aestuarii</name>
    <dbReference type="NCBI Taxonomy" id="2569539"/>
    <lineage>
        <taxon>Bacteria</taxon>
        <taxon>Pseudomonadati</taxon>
        <taxon>Pseudomonadota</taxon>
        <taxon>Gammaproteobacteria</taxon>
        <taxon>Alteromonadales</taxon>
        <taxon>Ferrimonadaceae</taxon>
        <taxon>Ferrimonas</taxon>
    </lineage>
</organism>
<dbReference type="OrthoDB" id="8738918at2"/>
<keyword evidence="2" id="KW-0175">Coiled coil</keyword>